<comment type="caution">
    <text evidence="2">The sequence shown here is derived from an EMBL/GenBank/DDBJ whole genome shotgun (WGS) entry which is preliminary data.</text>
</comment>
<dbReference type="EMBL" id="LMTR01000040">
    <property type="protein sequence ID" value="KWT70033.1"/>
    <property type="molecule type" value="Genomic_DNA"/>
</dbReference>
<reference evidence="2 3" key="1">
    <citation type="submission" date="2015-10" db="EMBL/GenBank/DDBJ databases">
        <title>Transcriptomic analysis of a linuron degrading triple-species bacterial consortium.</title>
        <authorList>
            <person name="Albers P."/>
        </authorList>
    </citation>
    <scope>NUCLEOTIDE SEQUENCE [LARGE SCALE GENOMIC DNA]</scope>
    <source>
        <strain evidence="2 3">WDL6</strain>
    </source>
</reference>
<keyword evidence="3" id="KW-1185">Reference proteome</keyword>
<keyword evidence="1" id="KW-0732">Signal</keyword>
<proteinExistence type="predicted"/>
<feature type="signal peptide" evidence="1">
    <location>
        <begin position="1"/>
        <end position="25"/>
    </location>
</feature>
<protein>
    <submittedName>
        <fullName evidence="2">Uncharacterized protein</fullName>
    </submittedName>
</protein>
<evidence type="ECO:0000313" key="3">
    <source>
        <dbReference type="Proteomes" id="UP000059074"/>
    </source>
</evidence>
<sequence length="88" mass="9706">MQRSLTLAAAAAVIGLVSAGTVATAADFGRAPPPEYYAQAPEYYAPAPAEYVVVPQISPRCMRWTNRCDRRWGMGSPRFARCMWRHGC</sequence>
<dbReference type="Proteomes" id="UP000059074">
    <property type="component" value="Unassembled WGS sequence"/>
</dbReference>
<evidence type="ECO:0000313" key="2">
    <source>
        <dbReference type="EMBL" id="KWT70033.1"/>
    </source>
</evidence>
<dbReference type="PATRIC" id="fig|121290.4.peg.3203"/>
<accession>A0A125NVK1</accession>
<dbReference type="AlphaFoldDB" id="A0A125NVK1"/>
<feature type="chain" id="PRO_5007178235" evidence="1">
    <location>
        <begin position="26"/>
        <end position="88"/>
    </location>
</feature>
<dbReference type="RefSeq" id="WP_068460687.1">
    <property type="nucleotide sequence ID" value="NZ_LMTR01000040.1"/>
</dbReference>
<organism evidence="2 3">
    <name type="scientific">Hyphomicrobium sulfonivorans</name>
    <dbReference type="NCBI Taxonomy" id="121290"/>
    <lineage>
        <taxon>Bacteria</taxon>
        <taxon>Pseudomonadati</taxon>
        <taxon>Pseudomonadota</taxon>
        <taxon>Alphaproteobacteria</taxon>
        <taxon>Hyphomicrobiales</taxon>
        <taxon>Hyphomicrobiaceae</taxon>
        <taxon>Hyphomicrobium</taxon>
    </lineage>
</organism>
<name>A0A125NVK1_HYPSL</name>
<gene>
    <name evidence="2" type="ORF">APY04_1242</name>
</gene>
<evidence type="ECO:0000256" key="1">
    <source>
        <dbReference type="SAM" id="SignalP"/>
    </source>
</evidence>